<evidence type="ECO:0000313" key="3">
    <source>
        <dbReference type="Proteomes" id="UP000030451"/>
    </source>
</evidence>
<dbReference type="Proteomes" id="UP000030451">
    <property type="component" value="Unassembled WGS sequence"/>
</dbReference>
<reference evidence="2 3" key="1">
    <citation type="submission" date="2014-10" db="EMBL/GenBank/DDBJ databases">
        <title>Genome sequencing of Vibrio sinaloensis T08.</title>
        <authorList>
            <person name="Chan K.-G."/>
            <person name="Mohamad N.I."/>
        </authorList>
    </citation>
    <scope>NUCLEOTIDE SEQUENCE [LARGE SCALE GENOMIC DNA]</scope>
    <source>
        <strain evidence="2 3">T08</strain>
    </source>
</reference>
<dbReference type="EMBL" id="JRWP01000027">
    <property type="protein sequence ID" value="KGY08174.1"/>
    <property type="molecule type" value="Genomic_DNA"/>
</dbReference>
<feature type="transmembrane region" description="Helical" evidence="1">
    <location>
        <begin position="7"/>
        <end position="25"/>
    </location>
</feature>
<dbReference type="AlphaFoldDB" id="A0A0A5HXF6"/>
<name>A0A0A5HXF6_PHOS4</name>
<dbReference type="RefSeq" id="WP_038191487.1">
    <property type="nucleotide sequence ID" value="NZ_JRWP01000027.1"/>
</dbReference>
<keyword evidence="1" id="KW-0472">Membrane</keyword>
<dbReference type="STRING" id="379097.SE23_04815"/>
<comment type="caution">
    <text evidence="2">The sequence shown here is derived from an EMBL/GenBank/DDBJ whole genome shotgun (WGS) entry which is preliminary data.</text>
</comment>
<sequence length="111" mass="12307">MFRLIRFILLCNGFIMAMLHGSFVLLSTPQLNFVSDYFFYALVIQWSLGTVLMVGAPRRLSHLKHSPAKATRVAASMPDTEEQSLPSSIDLTLSNKLFLSGAFALLACLLL</sequence>
<keyword evidence="1" id="KW-0812">Transmembrane</keyword>
<keyword evidence="1" id="KW-1133">Transmembrane helix</keyword>
<organism evidence="2 3">
    <name type="scientific">Photobacterium sp. (strain ATCC 43367)</name>
    <dbReference type="NCBI Taxonomy" id="379097"/>
    <lineage>
        <taxon>Bacteria</taxon>
        <taxon>Pseudomonadati</taxon>
        <taxon>Pseudomonadota</taxon>
        <taxon>Gammaproteobacteria</taxon>
        <taxon>Vibrionales</taxon>
        <taxon>Vibrionaceae</taxon>
        <taxon>Vibrio</taxon>
        <taxon>Vibrio oreintalis group</taxon>
    </lineage>
</organism>
<protein>
    <submittedName>
        <fullName evidence="2">Uncharacterized protein</fullName>
    </submittedName>
</protein>
<accession>A0A0A5HXF6</accession>
<proteinExistence type="predicted"/>
<dbReference type="OrthoDB" id="5906309at2"/>
<evidence type="ECO:0000256" key="1">
    <source>
        <dbReference type="SAM" id="Phobius"/>
    </source>
</evidence>
<feature type="transmembrane region" description="Helical" evidence="1">
    <location>
        <begin position="37"/>
        <end position="56"/>
    </location>
</feature>
<evidence type="ECO:0000313" key="2">
    <source>
        <dbReference type="EMBL" id="KGY08174.1"/>
    </source>
</evidence>
<gene>
    <name evidence="2" type="ORF">NM06_13455</name>
</gene>